<dbReference type="Proteomes" id="UP001501822">
    <property type="component" value="Unassembled WGS sequence"/>
</dbReference>
<comment type="pathway">
    <text evidence="2 18">Energy metabolism; oxidative phosphorylation.</text>
</comment>
<dbReference type="Gene3D" id="1.20.210.10">
    <property type="entry name" value="Cytochrome c oxidase-like, subunit I domain"/>
    <property type="match status" value="1"/>
</dbReference>
<feature type="transmembrane region" description="Helical" evidence="18">
    <location>
        <begin position="294"/>
        <end position="317"/>
    </location>
</feature>
<evidence type="ECO:0000256" key="3">
    <source>
        <dbReference type="ARBA" id="ARBA00009578"/>
    </source>
</evidence>
<dbReference type="PROSITE" id="PS50855">
    <property type="entry name" value="COX1"/>
    <property type="match status" value="1"/>
</dbReference>
<evidence type="ECO:0000256" key="7">
    <source>
        <dbReference type="ARBA" id="ARBA00022692"/>
    </source>
</evidence>
<sequence>MHEGRGDLMVLLGRTPPAAAEPSQPRSKGQTLVNWVSSTDHKVIGYLYLTTSFIFFLIAGLMAMLIRAELMHPGRQFVSNQEYNTLFTLHGTIMLLLFATPLFAGFANVMMPLQIGSPDVAFPRLNMFSYWVFLFGGLMVLASGFIPNGPADFGWYAYAPLNSVVRTPGIGPDLWIMGLVLSGLGTILTSVNFITTIICMRAPGMTMFRMPIFTWNILFTAILVLLAFPVLAAALLVLFADRKLGAHVFDPQVNGAMLWQHLFWWFGHPEVYIVALPFFGIVTEIIPVFARKPLFGYVGMVGATMSITGLSAVVWAHHMFPTGQVLLPFFSFMTYLIAIPTGVKFFNWVGSMWRGHLSFQSPMLWAIGFLVTFLFGGLTGVILASPPLDFHVNDSYFVVAHFHYVLFGTVVFAMFAGFYYWWPKMTGRMLNDLLGKIHFWMLFIGFHTTFLIQHWLGAEGMPRRYADYPRAFTLLNLISTLGAFLLGASTLVFIYNVYLTWRKAPRVGVDDPWGFGNSLEWATSCPPPRHNFTSIPRIRSERPAFDLHYPRLPTTPTEELPAGRRE</sequence>
<evidence type="ECO:0000256" key="12">
    <source>
        <dbReference type="ARBA" id="ARBA00023004"/>
    </source>
</evidence>
<feature type="transmembrane region" description="Helical" evidence="18">
    <location>
        <begin position="476"/>
        <end position="498"/>
    </location>
</feature>
<dbReference type="NCBIfam" id="TIGR02891">
    <property type="entry name" value="CtaD_CoxA"/>
    <property type="match status" value="1"/>
</dbReference>
<feature type="transmembrane region" description="Helical" evidence="18">
    <location>
        <begin position="212"/>
        <end position="240"/>
    </location>
</feature>
<keyword evidence="12 18" id="KW-0408">Iron</keyword>
<evidence type="ECO:0000313" key="20">
    <source>
        <dbReference type="EMBL" id="GAA0314374.1"/>
    </source>
</evidence>
<dbReference type="PROSITE" id="PS00077">
    <property type="entry name" value="COX1_CUB"/>
    <property type="match status" value="1"/>
</dbReference>
<dbReference type="InterPro" id="IPR036927">
    <property type="entry name" value="Cyt_c_oxase-like_su1_sf"/>
</dbReference>
<feature type="transmembrane region" description="Helical" evidence="18">
    <location>
        <begin position="396"/>
        <end position="421"/>
    </location>
</feature>
<feature type="transmembrane region" description="Helical" evidence="18">
    <location>
        <begin position="128"/>
        <end position="146"/>
    </location>
</feature>
<dbReference type="PANTHER" id="PTHR10422:SF18">
    <property type="entry name" value="CYTOCHROME C OXIDASE SUBUNIT 1"/>
    <property type="match status" value="1"/>
</dbReference>
<keyword evidence="18" id="KW-1003">Cell membrane</keyword>
<evidence type="ECO:0000256" key="15">
    <source>
        <dbReference type="ARBA" id="ARBA00025218"/>
    </source>
</evidence>
<keyword evidence="9" id="KW-1278">Translocase</keyword>
<evidence type="ECO:0000256" key="14">
    <source>
        <dbReference type="ARBA" id="ARBA00023136"/>
    </source>
</evidence>
<keyword evidence="10 17" id="KW-0249">Electron transport</keyword>
<accession>A0ABP3FF49</accession>
<dbReference type="EMBL" id="BAAABM010000002">
    <property type="protein sequence ID" value="GAA0314374.1"/>
    <property type="molecule type" value="Genomic_DNA"/>
</dbReference>
<organism evidence="20 21">
    <name type="scientific">Actinoallomurus spadix</name>
    <dbReference type="NCBI Taxonomy" id="79912"/>
    <lineage>
        <taxon>Bacteria</taxon>
        <taxon>Bacillati</taxon>
        <taxon>Actinomycetota</taxon>
        <taxon>Actinomycetes</taxon>
        <taxon>Streptosporangiales</taxon>
        <taxon>Thermomonosporaceae</taxon>
        <taxon>Actinoallomurus</taxon>
    </lineage>
</organism>
<feature type="transmembrane region" description="Helical" evidence="18">
    <location>
        <begin position="86"/>
        <end position="107"/>
    </location>
</feature>
<gene>
    <name evidence="20" type="primary">ctaD_1</name>
    <name evidence="20" type="ORF">GCM10010151_00570</name>
</gene>
<reference evidence="21" key="1">
    <citation type="journal article" date="2019" name="Int. J. Syst. Evol. Microbiol.">
        <title>The Global Catalogue of Microorganisms (GCM) 10K type strain sequencing project: providing services to taxonomists for standard genome sequencing and annotation.</title>
        <authorList>
            <consortium name="The Broad Institute Genomics Platform"/>
            <consortium name="The Broad Institute Genome Sequencing Center for Infectious Disease"/>
            <person name="Wu L."/>
            <person name="Ma J."/>
        </authorList>
    </citation>
    <scope>NUCLEOTIDE SEQUENCE [LARGE SCALE GENOMIC DNA]</scope>
    <source>
        <strain evidence="21">JCM 3146</strain>
    </source>
</reference>
<evidence type="ECO:0000256" key="8">
    <source>
        <dbReference type="ARBA" id="ARBA00022723"/>
    </source>
</evidence>
<evidence type="ECO:0000256" key="9">
    <source>
        <dbReference type="ARBA" id="ARBA00022967"/>
    </source>
</evidence>
<dbReference type="InterPro" id="IPR023615">
    <property type="entry name" value="Cyt_c_Oxase_su1_BS"/>
</dbReference>
<comment type="similarity">
    <text evidence="3 17">Belongs to the heme-copper respiratory oxidase family.</text>
</comment>
<feature type="transmembrane region" description="Helical" evidence="18">
    <location>
        <begin position="262"/>
        <end position="282"/>
    </location>
</feature>
<keyword evidence="7 17" id="KW-0812">Transmembrane</keyword>
<keyword evidence="6 17" id="KW-0679">Respiratory chain</keyword>
<proteinExistence type="inferred from homology"/>
<evidence type="ECO:0000256" key="2">
    <source>
        <dbReference type="ARBA" id="ARBA00004673"/>
    </source>
</evidence>
<evidence type="ECO:0000256" key="11">
    <source>
        <dbReference type="ARBA" id="ARBA00022989"/>
    </source>
</evidence>
<dbReference type="SUPFAM" id="SSF81442">
    <property type="entry name" value="Cytochrome c oxidase subunit I-like"/>
    <property type="match status" value="1"/>
</dbReference>
<dbReference type="EC" id="7.1.1.9" evidence="18"/>
<evidence type="ECO:0000313" key="21">
    <source>
        <dbReference type="Proteomes" id="UP001501822"/>
    </source>
</evidence>
<keyword evidence="14 18" id="KW-0472">Membrane</keyword>
<dbReference type="PANTHER" id="PTHR10422">
    <property type="entry name" value="CYTOCHROME C OXIDASE SUBUNIT 1"/>
    <property type="match status" value="1"/>
</dbReference>
<evidence type="ECO:0000256" key="1">
    <source>
        <dbReference type="ARBA" id="ARBA00004141"/>
    </source>
</evidence>
<comment type="subcellular location">
    <subcellularLocation>
        <location evidence="18">Cell membrane</location>
        <topology evidence="18">Multi-pass membrane protein</topology>
    </subcellularLocation>
    <subcellularLocation>
        <location evidence="1">Membrane</location>
        <topology evidence="1">Multi-pass membrane protein</topology>
    </subcellularLocation>
</comment>
<evidence type="ECO:0000256" key="16">
    <source>
        <dbReference type="ARBA" id="ARBA00047816"/>
    </source>
</evidence>
<dbReference type="InterPro" id="IPR023616">
    <property type="entry name" value="Cyt_c_oxase-like_su1_dom"/>
</dbReference>
<feature type="transmembrane region" description="Helical" evidence="18">
    <location>
        <begin position="46"/>
        <end position="66"/>
    </location>
</feature>
<evidence type="ECO:0000256" key="17">
    <source>
        <dbReference type="RuleBase" id="RU000370"/>
    </source>
</evidence>
<keyword evidence="8 18" id="KW-0479">Metal-binding</keyword>
<comment type="caution">
    <text evidence="20">The sequence shown here is derived from an EMBL/GenBank/DDBJ whole genome shotgun (WGS) entry which is preliminary data.</text>
</comment>
<evidence type="ECO:0000256" key="10">
    <source>
        <dbReference type="ARBA" id="ARBA00022982"/>
    </source>
</evidence>
<keyword evidence="11 18" id="KW-1133">Transmembrane helix</keyword>
<feature type="domain" description="Cytochrome oxidase subunit I profile" evidence="19">
    <location>
        <begin position="35"/>
        <end position="539"/>
    </location>
</feature>
<comment type="function">
    <text evidence="15 18">Cytochrome c oxidase is the component of the respiratory chain that catalyzes the reduction of oxygen to water. Subunits 1-3 form the functional core of the enzyme complex. CO I is the catalytic subunit of the enzyme. Electrons originating in cytochrome c are transferred via the copper A center of subunit 2 and heme A of subunit 1 to the bimetallic center formed by heme A3 and copper B.</text>
</comment>
<comment type="catalytic activity">
    <reaction evidence="16 18">
        <text>4 Fe(II)-[cytochrome c] + O2 + 8 H(+)(in) = 4 Fe(III)-[cytochrome c] + 2 H2O + 4 H(+)(out)</text>
        <dbReference type="Rhea" id="RHEA:11436"/>
        <dbReference type="Rhea" id="RHEA-COMP:10350"/>
        <dbReference type="Rhea" id="RHEA-COMP:14399"/>
        <dbReference type="ChEBI" id="CHEBI:15377"/>
        <dbReference type="ChEBI" id="CHEBI:15378"/>
        <dbReference type="ChEBI" id="CHEBI:15379"/>
        <dbReference type="ChEBI" id="CHEBI:29033"/>
        <dbReference type="ChEBI" id="CHEBI:29034"/>
        <dbReference type="EC" id="7.1.1.9"/>
    </reaction>
</comment>
<dbReference type="PRINTS" id="PR01165">
    <property type="entry name" value="CYCOXIDASEI"/>
</dbReference>
<protein>
    <recommendedName>
        <fullName evidence="18">Cytochrome c oxidase subunit 1</fullName>
        <ecNumber evidence="18">7.1.1.9</ecNumber>
    </recommendedName>
</protein>
<evidence type="ECO:0000259" key="19">
    <source>
        <dbReference type="PROSITE" id="PS50855"/>
    </source>
</evidence>
<evidence type="ECO:0000256" key="13">
    <source>
        <dbReference type="ARBA" id="ARBA00023008"/>
    </source>
</evidence>
<dbReference type="InterPro" id="IPR014241">
    <property type="entry name" value="Cyt_c_oxidase_su1_bac"/>
</dbReference>
<dbReference type="InterPro" id="IPR000883">
    <property type="entry name" value="Cyt_C_Oxase_1"/>
</dbReference>
<evidence type="ECO:0000256" key="5">
    <source>
        <dbReference type="ARBA" id="ARBA00022617"/>
    </source>
</evidence>
<name>A0ABP3FF49_9ACTN</name>
<feature type="transmembrane region" description="Helical" evidence="18">
    <location>
        <begin position="362"/>
        <end position="384"/>
    </location>
</feature>
<feature type="transmembrane region" description="Helical" evidence="18">
    <location>
        <begin position="329"/>
        <end position="350"/>
    </location>
</feature>
<feature type="transmembrane region" description="Helical" evidence="18">
    <location>
        <begin position="433"/>
        <end position="456"/>
    </location>
</feature>
<evidence type="ECO:0000256" key="18">
    <source>
        <dbReference type="RuleBase" id="RU363061"/>
    </source>
</evidence>
<evidence type="ECO:0000256" key="6">
    <source>
        <dbReference type="ARBA" id="ARBA00022660"/>
    </source>
</evidence>
<evidence type="ECO:0000256" key="4">
    <source>
        <dbReference type="ARBA" id="ARBA00022448"/>
    </source>
</evidence>
<keyword evidence="5 17" id="KW-0349">Heme</keyword>
<keyword evidence="13 18" id="KW-0186">Copper</keyword>
<keyword evidence="21" id="KW-1185">Reference proteome</keyword>
<dbReference type="Pfam" id="PF00115">
    <property type="entry name" value="COX1"/>
    <property type="match status" value="1"/>
</dbReference>
<feature type="transmembrane region" description="Helical" evidence="18">
    <location>
        <begin position="174"/>
        <end position="200"/>
    </location>
</feature>
<keyword evidence="4 17" id="KW-0813">Transport</keyword>